<gene>
    <name evidence="8" type="ORF">Salmuc_02226</name>
</gene>
<sequence>MSDELLELLSDLGLPALVLVIGLGALGVPLMPASLMVMVSGTLVVSEELAPVATALTCLVTAVTADNLGFLLGRALGRRLPEGRKDGNMDLARRYLETRGGSAVFFSRWLVAPLGPALNLVAGAGDMPWRRFLGWGLAGETVWVTLYMGMGAAFAPMIPAISAVSGNITGLLACVVIAAIAWQMLRRRRRRVRAARNWTSGPDAR</sequence>
<dbReference type="PANTHER" id="PTHR42709">
    <property type="entry name" value="ALKALINE PHOSPHATASE LIKE PROTEIN"/>
    <property type="match status" value="1"/>
</dbReference>
<dbReference type="STRING" id="1123237.Salmuc_02226"/>
<dbReference type="AlphaFoldDB" id="S9QVL5"/>
<accession>S9QVL5</accession>
<dbReference type="EMBL" id="APVH01000015">
    <property type="protein sequence ID" value="EPX83618.1"/>
    <property type="molecule type" value="Genomic_DNA"/>
</dbReference>
<keyword evidence="5 6" id="KW-0472">Membrane</keyword>
<evidence type="ECO:0000256" key="6">
    <source>
        <dbReference type="SAM" id="Phobius"/>
    </source>
</evidence>
<evidence type="ECO:0000256" key="5">
    <source>
        <dbReference type="ARBA" id="ARBA00023136"/>
    </source>
</evidence>
<reference evidence="9" key="1">
    <citation type="journal article" date="2014" name="Stand. Genomic Sci.">
        <title>Genome sequence of the exopolysaccharide-producing Salipiger mucosus type strain (DSM 16094(T)), a moderately halophilic member of the Roseobacter clade.</title>
        <authorList>
            <person name="Riedel T."/>
            <person name="Spring S."/>
            <person name="Fiebig A."/>
            <person name="Petersen J."/>
            <person name="Kyrpides N.C."/>
            <person name="Goker M."/>
            <person name="Klenk H.P."/>
        </authorList>
    </citation>
    <scope>NUCLEOTIDE SEQUENCE [LARGE SCALE GENOMIC DNA]</scope>
    <source>
        <strain evidence="9">DSM 16094</strain>
    </source>
</reference>
<feature type="transmembrane region" description="Helical" evidence="6">
    <location>
        <begin position="160"/>
        <end position="182"/>
    </location>
</feature>
<evidence type="ECO:0000256" key="2">
    <source>
        <dbReference type="ARBA" id="ARBA00022475"/>
    </source>
</evidence>
<keyword evidence="3 6" id="KW-0812">Transmembrane</keyword>
<evidence type="ECO:0000313" key="8">
    <source>
        <dbReference type="EMBL" id="EPX83618.1"/>
    </source>
</evidence>
<dbReference type="RefSeq" id="WP_020040292.1">
    <property type="nucleotide sequence ID" value="NZ_KE557274.1"/>
</dbReference>
<comment type="caution">
    <text evidence="8">The sequence shown here is derived from an EMBL/GenBank/DDBJ whole genome shotgun (WGS) entry which is preliminary data.</text>
</comment>
<organism evidence="8 9">
    <name type="scientific">Salipiger mucosus DSM 16094</name>
    <dbReference type="NCBI Taxonomy" id="1123237"/>
    <lineage>
        <taxon>Bacteria</taxon>
        <taxon>Pseudomonadati</taxon>
        <taxon>Pseudomonadota</taxon>
        <taxon>Alphaproteobacteria</taxon>
        <taxon>Rhodobacterales</taxon>
        <taxon>Roseobacteraceae</taxon>
        <taxon>Salipiger</taxon>
    </lineage>
</organism>
<dbReference type="GO" id="GO:0005886">
    <property type="term" value="C:plasma membrane"/>
    <property type="evidence" value="ECO:0007669"/>
    <property type="project" value="UniProtKB-SubCell"/>
</dbReference>
<protein>
    <recommendedName>
        <fullName evidence="7">VTT domain-containing protein</fullName>
    </recommendedName>
</protein>
<name>S9QVL5_9RHOB</name>
<keyword evidence="9" id="KW-1185">Reference proteome</keyword>
<evidence type="ECO:0000256" key="4">
    <source>
        <dbReference type="ARBA" id="ARBA00022989"/>
    </source>
</evidence>
<dbReference type="Pfam" id="PF09335">
    <property type="entry name" value="VTT_dom"/>
    <property type="match status" value="1"/>
</dbReference>
<dbReference type="PANTHER" id="PTHR42709:SF6">
    <property type="entry name" value="UNDECAPRENYL PHOSPHATE TRANSPORTER A"/>
    <property type="match status" value="1"/>
</dbReference>
<evidence type="ECO:0000313" key="9">
    <source>
        <dbReference type="Proteomes" id="UP000015347"/>
    </source>
</evidence>
<evidence type="ECO:0000259" key="7">
    <source>
        <dbReference type="Pfam" id="PF09335"/>
    </source>
</evidence>
<dbReference type="Proteomes" id="UP000015347">
    <property type="component" value="Unassembled WGS sequence"/>
</dbReference>
<keyword evidence="4 6" id="KW-1133">Transmembrane helix</keyword>
<feature type="domain" description="VTT" evidence="7">
    <location>
        <begin position="32"/>
        <end position="152"/>
    </location>
</feature>
<dbReference type="InterPro" id="IPR032816">
    <property type="entry name" value="VTT_dom"/>
</dbReference>
<dbReference type="HOGENOM" id="CLU_044208_1_0_5"/>
<dbReference type="eggNOG" id="COG0586">
    <property type="taxonomic scope" value="Bacteria"/>
</dbReference>
<feature type="transmembrane region" description="Helical" evidence="6">
    <location>
        <begin position="132"/>
        <end position="154"/>
    </location>
</feature>
<feature type="transmembrane region" description="Helical" evidence="6">
    <location>
        <begin position="52"/>
        <end position="76"/>
    </location>
</feature>
<evidence type="ECO:0000256" key="1">
    <source>
        <dbReference type="ARBA" id="ARBA00004651"/>
    </source>
</evidence>
<feature type="transmembrane region" description="Helical" evidence="6">
    <location>
        <begin position="12"/>
        <end position="32"/>
    </location>
</feature>
<dbReference type="InterPro" id="IPR051311">
    <property type="entry name" value="DedA_domain"/>
</dbReference>
<evidence type="ECO:0000256" key="3">
    <source>
        <dbReference type="ARBA" id="ARBA00022692"/>
    </source>
</evidence>
<proteinExistence type="predicted"/>
<dbReference type="OrthoDB" id="9782291at2"/>
<comment type="subcellular location">
    <subcellularLocation>
        <location evidence="1">Cell membrane</location>
        <topology evidence="1">Multi-pass membrane protein</topology>
    </subcellularLocation>
</comment>
<keyword evidence="2" id="KW-1003">Cell membrane</keyword>